<evidence type="ECO:0000256" key="8">
    <source>
        <dbReference type="ARBA" id="ARBA00023268"/>
    </source>
</evidence>
<keyword evidence="2" id="KW-0548">Nucleotidyltransferase</keyword>
<dbReference type="GO" id="GO:0006508">
    <property type="term" value="P:proteolysis"/>
    <property type="evidence" value="ECO:0007669"/>
    <property type="project" value="InterPro"/>
</dbReference>
<evidence type="ECO:0000259" key="11">
    <source>
        <dbReference type="Pfam" id="PF03732"/>
    </source>
</evidence>
<dbReference type="Pfam" id="PF03732">
    <property type="entry name" value="Retrotrans_gag"/>
    <property type="match status" value="1"/>
</dbReference>
<dbReference type="SUPFAM" id="SSF50630">
    <property type="entry name" value="Acid proteases"/>
    <property type="match status" value="1"/>
</dbReference>
<dbReference type="InterPro" id="IPR041588">
    <property type="entry name" value="Integrase_H2C2"/>
</dbReference>
<dbReference type="Pfam" id="PF00078">
    <property type="entry name" value="RVT_1"/>
    <property type="match status" value="1"/>
</dbReference>
<dbReference type="Gene3D" id="3.30.70.270">
    <property type="match status" value="2"/>
</dbReference>
<keyword evidence="7" id="KW-0229">DNA integration</keyword>
<keyword evidence="4" id="KW-0378">Hydrolase</keyword>
<dbReference type="CDD" id="cd00303">
    <property type="entry name" value="retropepsin_like"/>
    <property type="match status" value="1"/>
</dbReference>
<proteinExistence type="predicted"/>
<dbReference type="PANTHER" id="PTHR37984:SF5">
    <property type="entry name" value="PROTEIN NYNRIN-LIKE"/>
    <property type="match status" value="1"/>
</dbReference>
<dbReference type="GO" id="GO:0004519">
    <property type="term" value="F:endonuclease activity"/>
    <property type="evidence" value="ECO:0007669"/>
    <property type="project" value="UniProtKB-KW"/>
</dbReference>
<dbReference type="InterPro" id="IPR041577">
    <property type="entry name" value="RT_RNaseH_2"/>
</dbReference>
<accession>A0AAD8RMV0</accession>
<feature type="domain" description="Reverse transcriptase" evidence="10">
    <location>
        <begin position="519"/>
        <end position="602"/>
    </location>
</feature>
<dbReference type="Pfam" id="PF17921">
    <property type="entry name" value="Integrase_H2C2"/>
    <property type="match status" value="1"/>
</dbReference>
<gene>
    <name evidence="14" type="ORF">QYE76_002268</name>
</gene>
<keyword evidence="4" id="KW-0255">Endonuclease</keyword>
<dbReference type="EMBL" id="JAUUTY010000005">
    <property type="protein sequence ID" value="KAK1627953.1"/>
    <property type="molecule type" value="Genomic_DNA"/>
</dbReference>
<dbReference type="Pfam" id="PF17919">
    <property type="entry name" value="RT_RNaseH_2"/>
    <property type="match status" value="1"/>
</dbReference>
<dbReference type="PROSITE" id="PS00141">
    <property type="entry name" value="ASP_PROTEASE"/>
    <property type="match status" value="1"/>
</dbReference>
<keyword evidence="1" id="KW-0808">Transferase</keyword>
<sequence length="1059" mass="117779">MENLSEEGKVIYEALRKEAAGSATELEARLVATIETAIQSSVTAAIKDMRMYTDGAEQEIRQELADLRNNVDSANVSTDAPPPQRTPRAAESGPGGLRSATSTRGMERPAVALYVPPPARGNRESSANPAVNLFNRNRSSSSPGSGRLPFMDFPRFTGENPKLWQSRCEDYFVMFDTDPALWISVAAMQFEGAAARWLQAVQSKIVSVSWEEFCSMVLQRFGRNQHQTLIRRLYRLFQTGTVDDYIEQFAELVDQLSAYETSPDPLHYTTRFLDGLKPSIRVLVAIQRPSDLDTAYLLASLQEEIGDGTTVLNTPQPLHQPRRIQQRFPALLPPPAVAVDAPECSRAAQNAVEDKLAALKSYRRAKGLCFTCGEKWARGHQCKASVQLHVVQEMLEFFYAESAPASDEEEDDTGNLMLLLSADSSQAEPVNAIQLHCTVQGSNVVFLIDSGSTHSFLNEELAHSLPSCQPAPRACSVKVAGGGILHSAEIVPDCPWSHNGFQFHSAFKVLPLKCYDGILVMAFGLTGAPATFQNAMNKTLSPVLRKSALVFFDDILVYSSSYEDHLIHLEQVLSLLSEQKWRVKASKCEFAQRSINYLGHVISSAGVSTDDSKIRDVKDWPVPTDLKQLRGFLGLSGYYRKFVRNYGALSRPLSNLLRKNTPFVWTCETQASFQALKDALVSAPVLALPDFSKEFVVETDASDNGIGAVLMQGDHPIAFVSKPLGPRTRGLSTYEKEYLAILLAVEKWRCYLQHAEFLIRTDHSSLASISEQRLHTPWQQKVFTKLLGLQFRITYRKGSENRVADALSRRPHEDLSNVLAISSSQPVWMEELELAYQSDPRAVELLRNLAMSPSSEPGYTLHKGVIRYKDRIWLPVVSELQEKIVLALHASPAGGHSGIPVTLRRVKQLFFWKGMKASVKKLVAECVICQKAKPDRAKYPGLLQPLPVPDEAFQMISLDFIEGLPRSGSFDSSCSIHGQYPQVACFLSMYCSVVCVLEVTVPLLKDSFIGLHNRSQGRLGKTWRSYIRDFLMHRLGVKPVIKEGGMLPPPLLHQLKPNK</sequence>
<comment type="caution">
    <text evidence="14">The sequence shown here is derived from an EMBL/GenBank/DDBJ whole genome shotgun (WGS) entry which is preliminary data.</text>
</comment>
<dbReference type="FunFam" id="3.30.70.270:FF:000003">
    <property type="entry name" value="Transposon Ty3-G Gag-Pol polyprotein"/>
    <property type="match status" value="1"/>
</dbReference>
<dbReference type="PANTHER" id="PTHR37984">
    <property type="entry name" value="PROTEIN CBG26694"/>
    <property type="match status" value="1"/>
</dbReference>
<dbReference type="InterPro" id="IPR021109">
    <property type="entry name" value="Peptidase_aspartic_dom_sf"/>
</dbReference>
<feature type="compositionally biased region" description="Low complexity" evidence="9">
    <location>
        <begin position="135"/>
        <end position="147"/>
    </location>
</feature>
<evidence type="ECO:0000313" key="14">
    <source>
        <dbReference type="EMBL" id="KAK1627953.1"/>
    </source>
</evidence>
<dbReference type="Proteomes" id="UP001231189">
    <property type="component" value="Unassembled WGS sequence"/>
</dbReference>
<dbReference type="InterPro" id="IPR000477">
    <property type="entry name" value="RT_dom"/>
</dbReference>
<evidence type="ECO:0000256" key="5">
    <source>
        <dbReference type="ARBA" id="ARBA00022842"/>
    </source>
</evidence>
<evidence type="ECO:0000256" key="7">
    <source>
        <dbReference type="ARBA" id="ARBA00022908"/>
    </source>
</evidence>
<evidence type="ECO:0000313" key="15">
    <source>
        <dbReference type="Proteomes" id="UP001231189"/>
    </source>
</evidence>
<evidence type="ECO:0000256" key="4">
    <source>
        <dbReference type="ARBA" id="ARBA00022759"/>
    </source>
</evidence>
<dbReference type="GO" id="GO:0015074">
    <property type="term" value="P:DNA integration"/>
    <property type="evidence" value="ECO:0007669"/>
    <property type="project" value="UniProtKB-KW"/>
</dbReference>
<evidence type="ECO:0000256" key="6">
    <source>
        <dbReference type="ARBA" id="ARBA00022884"/>
    </source>
</evidence>
<keyword evidence="5" id="KW-0460">Magnesium</keyword>
<dbReference type="CDD" id="cd09274">
    <property type="entry name" value="RNase_HI_RT_Ty3"/>
    <property type="match status" value="1"/>
</dbReference>
<keyword evidence="8" id="KW-0511">Multifunctional enzyme</keyword>
<protein>
    <submittedName>
        <fullName evidence="14">Uncharacterized protein</fullName>
    </submittedName>
</protein>
<evidence type="ECO:0000256" key="3">
    <source>
        <dbReference type="ARBA" id="ARBA00022722"/>
    </source>
</evidence>
<dbReference type="CDD" id="cd01647">
    <property type="entry name" value="RT_LTR"/>
    <property type="match status" value="1"/>
</dbReference>
<feature type="domain" description="Retrotransposon gag" evidence="11">
    <location>
        <begin position="185"/>
        <end position="277"/>
    </location>
</feature>
<evidence type="ECO:0000259" key="10">
    <source>
        <dbReference type="Pfam" id="PF00078"/>
    </source>
</evidence>
<reference evidence="14" key="1">
    <citation type="submission" date="2023-07" db="EMBL/GenBank/DDBJ databases">
        <title>A chromosome-level genome assembly of Lolium multiflorum.</title>
        <authorList>
            <person name="Chen Y."/>
            <person name="Copetti D."/>
            <person name="Kolliker R."/>
            <person name="Studer B."/>
        </authorList>
    </citation>
    <scope>NUCLEOTIDE SEQUENCE</scope>
    <source>
        <strain evidence="14">02402/16</strain>
        <tissue evidence="14">Leaf</tissue>
    </source>
</reference>
<dbReference type="InterPro" id="IPR005162">
    <property type="entry name" value="Retrotrans_gag_dom"/>
</dbReference>
<dbReference type="InterPro" id="IPR001969">
    <property type="entry name" value="Aspartic_peptidase_AS"/>
</dbReference>
<name>A0AAD8RMV0_LOLMU</name>
<dbReference type="GO" id="GO:0016779">
    <property type="term" value="F:nucleotidyltransferase activity"/>
    <property type="evidence" value="ECO:0007669"/>
    <property type="project" value="UniProtKB-KW"/>
</dbReference>
<feature type="domain" description="Integrase zinc-binding" evidence="13">
    <location>
        <begin position="878"/>
        <end position="934"/>
    </location>
</feature>
<dbReference type="Gene3D" id="1.10.340.70">
    <property type="match status" value="1"/>
</dbReference>
<feature type="domain" description="Reverse transcriptase/retrotransposon-derived protein RNase H-like" evidence="12">
    <location>
        <begin position="665"/>
        <end position="758"/>
    </location>
</feature>
<dbReference type="InterPro" id="IPR043502">
    <property type="entry name" value="DNA/RNA_pol_sf"/>
</dbReference>
<dbReference type="FunFam" id="3.30.70.270:FF:000020">
    <property type="entry name" value="Transposon Tf2-6 polyprotein-like Protein"/>
    <property type="match status" value="1"/>
</dbReference>
<evidence type="ECO:0000259" key="13">
    <source>
        <dbReference type="Pfam" id="PF17921"/>
    </source>
</evidence>
<evidence type="ECO:0000256" key="1">
    <source>
        <dbReference type="ARBA" id="ARBA00022679"/>
    </source>
</evidence>
<evidence type="ECO:0000259" key="12">
    <source>
        <dbReference type="Pfam" id="PF17919"/>
    </source>
</evidence>
<dbReference type="InterPro" id="IPR043128">
    <property type="entry name" value="Rev_trsase/Diguanyl_cyclase"/>
</dbReference>
<evidence type="ECO:0000256" key="9">
    <source>
        <dbReference type="SAM" id="MobiDB-lite"/>
    </source>
</evidence>
<dbReference type="SUPFAM" id="SSF56672">
    <property type="entry name" value="DNA/RNA polymerases"/>
    <property type="match status" value="1"/>
</dbReference>
<dbReference type="AlphaFoldDB" id="A0AAD8RMV0"/>
<dbReference type="InterPro" id="IPR050951">
    <property type="entry name" value="Retrovirus_Pol_polyprotein"/>
</dbReference>
<dbReference type="GO" id="GO:0004190">
    <property type="term" value="F:aspartic-type endopeptidase activity"/>
    <property type="evidence" value="ECO:0007669"/>
    <property type="project" value="InterPro"/>
</dbReference>
<organism evidence="14 15">
    <name type="scientific">Lolium multiflorum</name>
    <name type="common">Italian ryegrass</name>
    <name type="synonym">Lolium perenne subsp. multiflorum</name>
    <dbReference type="NCBI Taxonomy" id="4521"/>
    <lineage>
        <taxon>Eukaryota</taxon>
        <taxon>Viridiplantae</taxon>
        <taxon>Streptophyta</taxon>
        <taxon>Embryophyta</taxon>
        <taxon>Tracheophyta</taxon>
        <taxon>Spermatophyta</taxon>
        <taxon>Magnoliopsida</taxon>
        <taxon>Liliopsida</taxon>
        <taxon>Poales</taxon>
        <taxon>Poaceae</taxon>
        <taxon>BOP clade</taxon>
        <taxon>Pooideae</taxon>
        <taxon>Poodae</taxon>
        <taxon>Poeae</taxon>
        <taxon>Poeae Chloroplast Group 2 (Poeae type)</taxon>
        <taxon>Loliodinae</taxon>
        <taxon>Loliinae</taxon>
        <taxon>Lolium</taxon>
    </lineage>
</organism>
<keyword evidence="3" id="KW-0540">Nuclease</keyword>
<keyword evidence="6" id="KW-0694">RNA-binding</keyword>
<feature type="region of interest" description="Disordered" evidence="9">
    <location>
        <begin position="73"/>
        <end position="149"/>
    </location>
</feature>
<dbReference type="GO" id="GO:0003723">
    <property type="term" value="F:RNA binding"/>
    <property type="evidence" value="ECO:0007669"/>
    <property type="project" value="UniProtKB-KW"/>
</dbReference>
<evidence type="ECO:0000256" key="2">
    <source>
        <dbReference type="ARBA" id="ARBA00022695"/>
    </source>
</evidence>
<keyword evidence="15" id="KW-1185">Reference proteome</keyword>